<keyword evidence="3" id="KW-1003">Cell membrane</keyword>
<name>A0A532V257_UNCL8</name>
<evidence type="ECO:0000256" key="7">
    <source>
        <dbReference type="ARBA" id="ARBA00023136"/>
    </source>
</evidence>
<organism evidence="9 10">
    <name type="scientific">candidate division LCP-89 bacterium B3_LCP</name>
    <dbReference type="NCBI Taxonomy" id="2012998"/>
    <lineage>
        <taxon>Bacteria</taxon>
        <taxon>Pseudomonadati</taxon>
        <taxon>Bacteria division LCP-89</taxon>
    </lineage>
</organism>
<evidence type="ECO:0000256" key="5">
    <source>
        <dbReference type="ARBA" id="ARBA00022960"/>
    </source>
</evidence>
<evidence type="ECO:0000256" key="2">
    <source>
        <dbReference type="ARBA" id="ARBA00007776"/>
    </source>
</evidence>
<dbReference type="GO" id="GO:0005886">
    <property type="term" value="C:plasma membrane"/>
    <property type="evidence" value="ECO:0007669"/>
    <property type="project" value="UniProtKB-SubCell"/>
</dbReference>
<comment type="similarity">
    <text evidence="2">Belongs to the MreD family.</text>
</comment>
<evidence type="ECO:0000256" key="6">
    <source>
        <dbReference type="ARBA" id="ARBA00022989"/>
    </source>
</evidence>
<proteinExistence type="inferred from homology"/>
<feature type="transmembrane region" description="Helical" evidence="8">
    <location>
        <begin position="6"/>
        <end position="26"/>
    </location>
</feature>
<keyword evidence="4 8" id="KW-0812">Transmembrane</keyword>
<evidence type="ECO:0000256" key="3">
    <source>
        <dbReference type="ARBA" id="ARBA00022475"/>
    </source>
</evidence>
<dbReference type="AlphaFoldDB" id="A0A532V257"/>
<feature type="transmembrane region" description="Helical" evidence="8">
    <location>
        <begin position="98"/>
        <end position="116"/>
    </location>
</feature>
<dbReference type="InterPro" id="IPR007227">
    <property type="entry name" value="Cell_shape_determining_MreD"/>
</dbReference>
<dbReference type="EMBL" id="NJBN01000003">
    <property type="protein sequence ID" value="TKJ41248.1"/>
    <property type="molecule type" value="Genomic_DNA"/>
</dbReference>
<comment type="subcellular location">
    <subcellularLocation>
        <location evidence="1">Cell membrane</location>
        <topology evidence="1">Multi-pass membrane protein</topology>
    </subcellularLocation>
</comment>
<dbReference type="Proteomes" id="UP000319619">
    <property type="component" value="Unassembled WGS sequence"/>
</dbReference>
<keyword evidence="6 8" id="KW-1133">Transmembrane helix</keyword>
<keyword evidence="5" id="KW-0133">Cell shape</keyword>
<dbReference type="Pfam" id="PF04093">
    <property type="entry name" value="MreD"/>
    <property type="match status" value="1"/>
</dbReference>
<evidence type="ECO:0000313" key="9">
    <source>
        <dbReference type="EMBL" id="TKJ41248.1"/>
    </source>
</evidence>
<accession>A0A532V257</accession>
<evidence type="ECO:0000256" key="1">
    <source>
        <dbReference type="ARBA" id="ARBA00004651"/>
    </source>
</evidence>
<dbReference type="GO" id="GO:0008360">
    <property type="term" value="P:regulation of cell shape"/>
    <property type="evidence" value="ECO:0007669"/>
    <property type="project" value="UniProtKB-KW"/>
</dbReference>
<comment type="caution">
    <text evidence="9">The sequence shown here is derived from an EMBL/GenBank/DDBJ whole genome shotgun (WGS) entry which is preliminary data.</text>
</comment>
<gene>
    <name evidence="9" type="primary">mreD</name>
    <name evidence="9" type="ORF">CEE37_06165</name>
</gene>
<feature type="transmembrane region" description="Helical" evidence="8">
    <location>
        <begin position="136"/>
        <end position="154"/>
    </location>
</feature>
<protein>
    <submittedName>
        <fullName evidence="9">Rod shape-determining protein MreD</fullName>
    </submittedName>
</protein>
<keyword evidence="7 8" id="KW-0472">Membrane</keyword>
<feature type="transmembrane region" description="Helical" evidence="8">
    <location>
        <begin position="67"/>
        <end position="86"/>
    </location>
</feature>
<dbReference type="NCBIfam" id="TIGR03426">
    <property type="entry name" value="shape_MreD"/>
    <property type="match status" value="1"/>
</dbReference>
<sequence length="161" mass="17675">MSQLKNLSVGFLFILLQITMLNMLAIKGIRPDLLVLFIVGRALSEGPTAGVLWGFGCGLILDSMSGGLFGLGAFTYAITGFISGQFSSKKGTSRSRYLLTLALGSLTAFVIFLYFIEPWDQAGWGYLFLTRTLPGAFYSWFFGFIWIFSPFAHLRAGKGRG</sequence>
<evidence type="ECO:0000256" key="8">
    <source>
        <dbReference type="SAM" id="Phobius"/>
    </source>
</evidence>
<evidence type="ECO:0000256" key="4">
    <source>
        <dbReference type="ARBA" id="ARBA00022692"/>
    </source>
</evidence>
<evidence type="ECO:0000313" key="10">
    <source>
        <dbReference type="Proteomes" id="UP000319619"/>
    </source>
</evidence>
<reference evidence="9 10" key="1">
    <citation type="submission" date="2017-06" db="EMBL/GenBank/DDBJ databases">
        <title>Novel microbial phyla capable of carbon fixation and sulfur reduction in deep-sea sediments.</title>
        <authorList>
            <person name="Huang J."/>
            <person name="Baker B."/>
            <person name="Wang Y."/>
        </authorList>
    </citation>
    <scope>NUCLEOTIDE SEQUENCE [LARGE SCALE GENOMIC DNA]</scope>
    <source>
        <strain evidence="9">B3_LCP</strain>
    </source>
</reference>